<reference evidence="2" key="1">
    <citation type="submission" date="2021-12" db="EMBL/GenBank/DDBJ databases">
        <authorList>
            <person name="King R."/>
        </authorList>
    </citation>
    <scope>NUCLEOTIDE SEQUENCE</scope>
</reference>
<organism evidence="2 3">
    <name type="scientific">Bemisia tabaci</name>
    <name type="common">Sweetpotato whitefly</name>
    <name type="synonym">Aleurodes tabaci</name>
    <dbReference type="NCBI Taxonomy" id="7038"/>
    <lineage>
        <taxon>Eukaryota</taxon>
        <taxon>Metazoa</taxon>
        <taxon>Ecdysozoa</taxon>
        <taxon>Arthropoda</taxon>
        <taxon>Hexapoda</taxon>
        <taxon>Insecta</taxon>
        <taxon>Pterygota</taxon>
        <taxon>Neoptera</taxon>
        <taxon>Paraneoptera</taxon>
        <taxon>Hemiptera</taxon>
        <taxon>Sternorrhyncha</taxon>
        <taxon>Aleyrodoidea</taxon>
        <taxon>Aleyrodidae</taxon>
        <taxon>Aleyrodinae</taxon>
        <taxon>Bemisia</taxon>
    </lineage>
</organism>
<feature type="region of interest" description="Disordered" evidence="1">
    <location>
        <begin position="1"/>
        <end position="141"/>
    </location>
</feature>
<feature type="compositionally biased region" description="Polar residues" evidence="1">
    <location>
        <begin position="97"/>
        <end position="106"/>
    </location>
</feature>
<keyword evidence="3" id="KW-1185">Reference proteome</keyword>
<feature type="compositionally biased region" description="Low complexity" evidence="1">
    <location>
        <begin position="62"/>
        <end position="76"/>
    </location>
</feature>
<dbReference type="AlphaFoldDB" id="A0A9P0A5T0"/>
<feature type="compositionally biased region" description="Basic and acidic residues" evidence="1">
    <location>
        <begin position="131"/>
        <end position="141"/>
    </location>
</feature>
<feature type="compositionally biased region" description="Pro residues" evidence="1">
    <location>
        <begin position="46"/>
        <end position="61"/>
    </location>
</feature>
<feature type="compositionally biased region" description="Acidic residues" evidence="1">
    <location>
        <begin position="11"/>
        <end position="38"/>
    </location>
</feature>
<dbReference type="Proteomes" id="UP001152759">
    <property type="component" value="Chromosome 10"/>
</dbReference>
<evidence type="ECO:0000313" key="3">
    <source>
        <dbReference type="Proteomes" id="UP001152759"/>
    </source>
</evidence>
<evidence type="ECO:0000313" key="2">
    <source>
        <dbReference type="EMBL" id="CAH0383757.1"/>
    </source>
</evidence>
<proteinExistence type="predicted"/>
<protein>
    <submittedName>
        <fullName evidence="2">Uncharacterized protein</fullName>
    </submittedName>
</protein>
<gene>
    <name evidence="2" type="ORF">BEMITA_LOCUS3173</name>
</gene>
<dbReference type="EMBL" id="OU963871">
    <property type="protein sequence ID" value="CAH0383757.1"/>
    <property type="molecule type" value="Genomic_DNA"/>
</dbReference>
<sequence length="141" mass="15517">MRERGQKSNLAEEDTSDVIGIENDETQFSDSEETEFPENFESNDGPVPPIVPTTSSAPPPVATVSQLPLQHPPLQLEKNDSLAPTSQKKEKTKTPPIKQTASSQVLQAYLASKKKPEDDHLSKFFCGYGSDSKENEAHFSD</sequence>
<name>A0A9P0A5T0_BEMTA</name>
<evidence type="ECO:0000256" key="1">
    <source>
        <dbReference type="SAM" id="MobiDB-lite"/>
    </source>
</evidence>
<accession>A0A9P0A5T0</accession>